<name>A0ABQ3YDB6_9ACTN</name>
<dbReference type="SUPFAM" id="SSF109854">
    <property type="entry name" value="DinB/YfiT-like putative metalloenzymes"/>
    <property type="match status" value="1"/>
</dbReference>
<dbReference type="InterPro" id="IPR034660">
    <property type="entry name" value="DinB/YfiT-like"/>
</dbReference>
<evidence type="ECO:0008006" key="4">
    <source>
        <dbReference type="Google" id="ProtNLM"/>
    </source>
</evidence>
<feature type="region of interest" description="Disordered" evidence="1">
    <location>
        <begin position="191"/>
        <end position="210"/>
    </location>
</feature>
<dbReference type="RefSeq" id="WP_203772447.1">
    <property type="nucleotide sequence ID" value="NZ_BAAABO010000022.1"/>
</dbReference>
<keyword evidence="3" id="KW-1185">Reference proteome</keyword>
<dbReference type="Proteomes" id="UP000609879">
    <property type="component" value="Unassembled WGS sequence"/>
</dbReference>
<sequence>MTPEDVTRAVSLARQTLTAATHEDWTATTAEGLTWTCWETAEHMADDLFAYASQLAPPNPSTSTYLRFGWQQRRPDGPLLTVFVDPAEGPAALLDVLESCGAMLAAVVATAPPSRLSFHNYGPSNASGFAAMGVVEVLAHTHDMAQALNLPWQPPAGLCAAALRRLFPWAPADTEPWQTLLWATGRGELPGHERQTSWKWDGSPREAGTH</sequence>
<evidence type="ECO:0000313" key="3">
    <source>
        <dbReference type="Proteomes" id="UP000609879"/>
    </source>
</evidence>
<evidence type="ECO:0000313" key="2">
    <source>
        <dbReference type="EMBL" id="GID77968.1"/>
    </source>
</evidence>
<proteinExistence type="predicted"/>
<dbReference type="EMBL" id="BOMI01000133">
    <property type="protein sequence ID" value="GID77968.1"/>
    <property type="molecule type" value="Genomic_DNA"/>
</dbReference>
<accession>A0ABQ3YDB6</accession>
<evidence type="ECO:0000256" key="1">
    <source>
        <dbReference type="SAM" id="MobiDB-lite"/>
    </source>
</evidence>
<organism evidence="2 3">
    <name type="scientific">Paractinoplanes deccanensis</name>
    <dbReference type="NCBI Taxonomy" id="113561"/>
    <lineage>
        <taxon>Bacteria</taxon>
        <taxon>Bacillati</taxon>
        <taxon>Actinomycetota</taxon>
        <taxon>Actinomycetes</taxon>
        <taxon>Micromonosporales</taxon>
        <taxon>Micromonosporaceae</taxon>
        <taxon>Paractinoplanes</taxon>
    </lineage>
</organism>
<protein>
    <recommendedName>
        <fullName evidence="4">Mycothiol-dependent maleylpyruvate isomerase metal-binding domain-containing protein</fullName>
    </recommendedName>
</protein>
<reference evidence="2 3" key="1">
    <citation type="submission" date="2021-01" db="EMBL/GenBank/DDBJ databases">
        <title>Whole genome shotgun sequence of Actinoplanes deccanensis NBRC 13994.</title>
        <authorList>
            <person name="Komaki H."/>
            <person name="Tamura T."/>
        </authorList>
    </citation>
    <scope>NUCLEOTIDE SEQUENCE [LARGE SCALE GENOMIC DNA]</scope>
    <source>
        <strain evidence="2 3">NBRC 13994</strain>
    </source>
</reference>
<gene>
    <name evidence="2" type="ORF">Ade02nite_66090</name>
</gene>
<comment type="caution">
    <text evidence="2">The sequence shown here is derived from an EMBL/GenBank/DDBJ whole genome shotgun (WGS) entry which is preliminary data.</text>
</comment>